<dbReference type="InterPro" id="IPR000688">
    <property type="entry name" value="HypA/HybF"/>
</dbReference>
<name>A0ABN6K0E6_9CHRO</name>
<feature type="binding site" evidence="5">
    <location>
        <position position="70"/>
    </location>
    <ligand>
        <name>Zn(2+)</name>
        <dbReference type="ChEBI" id="CHEBI:29105"/>
    </ligand>
</feature>
<organism evidence="6 7">
    <name type="scientific">cyanobacterium endosymbiont of Braarudosphaera bigelowii</name>
    <dbReference type="NCBI Taxonomy" id="1285375"/>
    <lineage>
        <taxon>Bacteria</taxon>
        <taxon>Bacillati</taxon>
        <taxon>Cyanobacteriota</taxon>
        <taxon>Cyanophyceae</taxon>
        <taxon>Oscillatoriophycideae</taxon>
        <taxon>Chroococcales</taxon>
        <taxon>Aphanothecaceae</taxon>
        <taxon>Candidatus Atelocyanobacterium</taxon>
        <taxon>Candidatus Atelocyanobacterium thalassae</taxon>
    </lineage>
</organism>
<dbReference type="RefSeq" id="WP_229636944.1">
    <property type="nucleotide sequence ID" value="NZ_AP024987.1"/>
</dbReference>
<evidence type="ECO:0000256" key="2">
    <source>
        <dbReference type="ARBA" id="ARBA00022596"/>
    </source>
</evidence>
<keyword evidence="7" id="KW-1185">Reference proteome</keyword>
<protein>
    <recommendedName>
        <fullName evidence="5">Hydrogenase maturation factor HypA</fullName>
    </recommendedName>
</protein>
<evidence type="ECO:0000256" key="5">
    <source>
        <dbReference type="HAMAP-Rule" id="MF_00213"/>
    </source>
</evidence>
<evidence type="ECO:0000313" key="7">
    <source>
        <dbReference type="Proteomes" id="UP001319803"/>
    </source>
</evidence>
<dbReference type="EMBL" id="AP024987">
    <property type="protein sequence ID" value="BDA39999.1"/>
    <property type="molecule type" value="Genomic_DNA"/>
</dbReference>
<evidence type="ECO:0000313" key="6">
    <source>
        <dbReference type="EMBL" id="BDA39999.1"/>
    </source>
</evidence>
<dbReference type="NCBIfam" id="TIGR00100">
    <property type="entry name" value="hypA"/>
    <property type="match status" value="1"/>
</dbReference>
<dbReference type="PIRSF" id="PIRSF004761">
    <property type="entry name" value="Hydrgn_mat_HypA"/>
    <property type="match status" value="1"/>
</dbReference>
<evidence type="ECO:0000256" key="4">
    <source>
        <dbReference type="ARBA" id="ARBA00022833"/>
    </source>
</evidence>
<comment type="similarity">
    <text evidence="1 5">Belongs to the HypA/HybF family.</text>
</comment>
<sequence length="109" mass="12158">MHELGITRNIVAIILEEANGKKVKRVTLEIGKLSAIIPDSIHFCFDICCKETLLEGAVLEIIEIQGIGKCLKCKTESKLSQPYGKCNHCGSFELEIIQGQELKIKEMEL</sequence>
<keyword evidence="4 5" id="KW-0862">Zinc</keyword>
<dbReference type="InterPro" id="IPR020538">
    <property type="entry name" value="Hydgase_Ni_incorp_HypA/HybF_CS"/>
</dbReference>
<feature type="binding site" evidence="5">
    <location>
        <position position="73"/>
    </location>
    <ligand>
        <name>Zn(2+)</name>
        <dbReference type="ChEBI" id="CHEBI:29105"/>
    </ligand>
</feature>
<dbReference type="PANTHER" id="PTHR34535:SF3">
    <property type="entry name" value="HYDROGENASE MATURATION FACTOR HYPA"/>
    <property type="match status" value="1"/>
</dbReference>
<dbReference type="Gene3D" id="3.30.2320.80">
    <property type="match status" value="1"/>
</dbReference>
<keyword evidence="3 5" id="KW-0479">Metal-binding</keyword>
<accession>A0ABN6K0E6</accession>
<gene>
    <name evidence="5" type="primary">hypA</name>
    <name evidence="6" type="ORF">CPARK_000083900</name>
</gene>
<evidence type="ECO:0000256" key="1">
    <source>
        <dbReference type="ARBA" id="ARBA00010748"/>
    </source>
</evidence>
<feature type="binding site" evidence="5">
    <location>
        <position position="86"/>
    </location>
    <ligand>
        <name>Zn(2+)</name>
        <dbReference type="ChEBI" id="CHEBI:29105"/>
    </ligand>
</feature>
<dbReference type="PROSITE" id="PS01249">
    <property type="entry name" value="HYPA"/>
    <property type="match status" value="1"/>
</dbReference>
<dbReference type="HAMAP" id="MF_00213">
    <property type="entry name" value="HypA_HybF"/>
    <property type="match status" value="1"/>
</dbReference>
<evidence type="ECO:0000256" key="3">
    <source>
        <dbReference type="ARBA" id="ARBA00022723"/>
    </source>
</evidence>
<comment type="function">
    <text evidence="5">Involved in the maturation of [NiFe] hydrogenases. Required for nickel insertion into the metal center of the hydrogenase.</text>
</comment>
<keyword evidence="2 5" id="KW-0533">Nickel</keyword>
<dbReference type="Pfam" id="PF01155">
    <property type="entry name" value="HypA"/>
    <property type="match status" value="1"/>
</dbReference>
<feature type="binding site" evidence="5">
    <location>
        <position position="2"/>
    </location>
    <ligand>
        <name>Ni(2+)</name>
        <dbReference type="ChEBI" id="CHEBI:49786"/>
    </ligand>
</feature>
<feature type="binding site" evidence="5">
    <location>
        <position position="89"/>
    </location>
    <ligand>
        <name>Zn(2+)</name>
        <dbReference type="ChEBI" id="CHEBI:29105"/>
    </ligand>
</feature>
<dbReference type="Proteomes" id="UP001319803">
    <property type="component" value="Chromosome"/>
</dbReference>
<proteinExistence type="inferred from homology"/>
<reference evidence="6 7" key="1">
    <citation type="submission" date="2021-08" db="EMBL/GenBank/DDBJ databases">
        <title>Endosymbiont genome of Braarudosphaera bigelowii.</title>
        <authorList>
            <person name="Suzuki S."/>
            <person name="Ishida K."/>
        </authorList>
    </citation>
    <scope>NUCLEOTIDE SEQUENCE [LARGE SCALE GENOMIC DNA]</scope>
    <source>
        <strain evidence="6">CPSB-1</strain>
    </source>
</reference>
<dbReference type="PANTHER" id="PTHR34535">
    <property type="entry name" value="HYDROGENASE MATURATION FACTOR HYPA"/>
    <property type="match status" value="1"/>
</dbReference>